<feature type="domain" description="Response regulatory" evidence="5">
    <location>
        <begin position="5"/>
        <end position="123"/>
    </location>
</feature>
<proteinExistence type="predicted"/>
<evidence type="ECO:0000259" key="5">
    <source>
        <dbReference type="PROSITE" id="PS50110"/>
    </source>
</evidence>
<dbReference type="PANTHER" id="PTHR43214">
    <property type="entry name" value="TWO-COMPONENT RESPONSE REGULATOR"/>
    <property type="match status" value="1"/>
</dbReference>
<sequence>MSKIKIVIADDQHLFREGLANLLQANPDYQLLAQAANGRLLLEQLSALETLPDIALIDMNMPEMNGVELNVMLSQHYPTIRVIVLSVHGEERYMSRMIEAGACGYLKKNCEVQELYTTINNTYQFGFYFNAESVSAMRNASRYRQQDIQNLNNIPITLTDRELHVLKLVCEECTNAEIAARLLISIRTVEGHRNNLLAKIGCKNTAGLVRFAIRYNIFEVKC</sequence>
<evidence type="ECO:0000313" key="6">
    <source>
        <dbReference type="EMBL" id="SCC48796.1"/>
    </source>
</evidence>
<dbReference type="CDD" id="cd17535">
    <property type="entry name" value="REC_NarL-like"/>
    <property type="match status" value="1"/>
</dbReference>
<dbReference type="SUPFAM" id="SSF52172">
    <property type="entry name" value="CheY-like"/>
    <property type="match status" value="1"/>
</dbReference>
<evidence type="ECO:0000259" key="4">
    <source>
        <dbReference type="PROSITE" id="PS50043"/>
    </source>
</evidence>
<evidence type="ECO:0000256" key="2">
    <source>
        <dbReference type="ARBA" id="ARBA00023125"/>
    </source>
</evidence>
<dbReference type="Gene3D" id="3.40.50.2300">
    <property type="match status" value="1"/>
</dbReference>
<dbReference type="GO" id="GO:0000160">
    <property type="term" value="P:phosphorelay signal transduction system"/>
    <property type="evidence" value="ECO:0007669"/>
    <property type="project" value="InterPro"/>
</dbReference>
<protein>
    <submittedName>
        <fullName evidence="6">Two component transcriptional regulator, LuxR family</fullName>
    </submittedName>
</protein>
<accession>A0A1C4EZ97</accession>
<dbReference type="InterPro" id="IPR001789">
    <property type="entry name" value="Sig_transdc_resp-reg_receiver"/>
</dbReference>
<dbReference type="PROSITE" id="PS50043">
    <property type="entry name" value="HTH_LUXR_2"/>
    <property type="match status" value="1"/>
</dbReference>
<dbReference type="CDD" id="cd06170">
    <property type="entry name" value="LuxR_C_like"/>
    <property type="match status" value="1"/>
</dbReference>
<dbReference type="InterPro" id="IPR016032">
    <property type="entry name" value="Sig_transdc_resp-reg_C-effctor"/>
</dbReference>
<dbReference type="InterPro" id="IPR039420">
    <property type="entry name" value="WalR-like"/>
</dbReference>
<dbReference type="AlphaFoldDB" id="A0A1C4EZ97"/>
<dbReference type="OrthoDB" id="9797341at2"/>
<feature type="domain" description="HTH luxR-type" evidence="4">
    <location>
        <begin position="151"/>
        <end position="216"/>
    </location>
</feature>
<keyword evidence="2" id="KW-0238">DNA-binding</keyword>
<dbReference type="InterPro" id="IPR058245">
    <property type="entry name" value="NreC/VraR/RcsB-like_REC"/>
</dbReference>
<dbReference type="RefSeq" id="WP_089713480.1">
    <property type="nucleotide sequence ID" value="NZ_FMAR01000010.1"/>
</dbReference>
<dbReference type="Proteomes" id="UP000242818">
    <property type="component" value="Unassembled WGS sequence"/>
</dbReference>
<evidence type="ECO:0000256" key="3">
    <source>
        <dbReference type="PROSITE-ProRule" id="PRU00169"/>
    </source>
</evidence>
<dbReference type="InterPro" id="IPR000792">
    <property type="entry name" value="Tscrpt_reg_LuxR_C"/>
</dbReference>
<dbReference type="GO" id="GO:0003677">
    <property type="term" value="F:DNA binding"/>
    <property type="evidence" value="ECO:0007669"/>
    <property type="project" value="UniProtKB-KW"/>
</dbReference>
<dbReference type="Pfam" id="PF00072">
    <property type="entry name" value="Response_reg"/>
    <property type="match status" value="1"/>
</dbReference>
<dbReference type="GO" id="GO:0006355">
    <property type="term" value="P:regulation of DNA-templated transcription"/>
    <property type="evidence" value="ECO:0007669"/>
    <property type="project" value="InterPro"/>
</dbReference>
<feature type="modified residue" description="4-aspartylphosphate" evidence="3">
    <location>
        <position position="58"/>
    </location>
</feature>
<dbReference type="EMBL" id="FMAR01000010">
    <property type="protein sequence ID" value="SCC48796.1"/>
    <property type="molecule type" value="Genomic_DNA"/>
</dbReference>
<dbReference type="SMART" id="SM00448">
    <property type="entry name" value="REC"/>
    <property type="match status" value="1"/>
</dbReference>
<dbReference type="PROSITE" id="PS50110">
    <property type="entry name" value="RESPONSE_REGULATORY"/>
    <property type="match status" value="1"/>
</dbReference>
<name>A0A1C4EZ97_9BACT</name>
<reference evidence="6 7" key="1">
    <citation type="submission" date="2016-08" db="EMBL/GenBank/DDBJ databases">
        <authorList>
            <person name="Seilhamer J.J."/>
        </authorList>
    </citation>
    <scope>NUCLEOTIDE SEQUENCE [LARGE SCALE GENOMIC DNA]</scope>
    <source>
        <strain evidence="6 7">A37T2</strain>
    </source>
</reference>
<gene>
    <name evidence="6" type="ORF">GA0116948_110130</name>
</gene>
<evidence type="ECO:0000256" key="1">
    <source>
        <dbReference type="ARBA" id="ARBA00022553"/>
    </source>
</evidence>
<dbReference type="SMART" id="SM00421">
    <property type="entry name" value="HTH_LUXR"/>
    <property type="match status" value="1"/>
</dbReference>
<dbReference type="SUPFAM" id="SSF46894">
    <property type="entry name" value="C-terminal effector domain of the bipartite response regulators"/>
    <property type="match status" value="1"/>
</dbReference>
<keyword evidence="1 3" id="KW-0597">Phosphoprotein</keyword>
<dbReference type="Pfam" id="PF00196">
    <property type="entry name" value="GerE"/>
    <property type="match status" value="1"/>
</dbReference>
<evidence type="ECO:0000313" key="7">
    <source>
        <dbReference type="Proteomes" id="UP000242818"/>
    </source>
</evidence>
<dbReference type="InterPro" id="IPR011006">
    <property type="entry name" value="CheY-like_superfamily"/>
</dbReference>
<organism evidence="6 7">
    <name type="scientific">Chitinophaga costaii</name>
    <dbReference type="NCBI Taxonomy" id="1335309"/>
    <lineage>
        <taxon>Bacteria</taxon>
        <taxon>Pseudomonadati</taxon>
        <taxon>Bacteroidota</taxon>
        <taxon>Chitinophagia</taxon>
        <taxon>Chitinophagales</taxon>
        <taxon>Chitinophagaceae</taxon>
        <taxon>Chitinophaga</taxon>
    </lineage>
</organism>
<dbReference type="STRING" id="1335309.GA0116948_110130"/>
<dbReference type="PRINTS" id="PR00038">
    <property type="entry name" value="HTHLUXR"/>
</dbReference>
<keyword evidence="7" id="KW-1185">Reference proteome</keyword>
<dbReference type="PANTHER" id="PTHR43214:SF43">
    <property type="entry name" value="TWO-COMPONENT RESPONSE REGULATOR"/>
    <property type="match status" value="1"/>
</dbReference>